<evidence type="ECO:0000256" key="2">
    <source>
        <dbReference type="ARBA" id="ARBA00022490"/>
    </source>
</evidence>
<sequence length="141" mass="16039">MFLGEYLHTIDNKGRITIPAKFRNLLAAGLVVTRGFDQNLMLFPMAGWQALADRIAERPLSDEGVRAFRRRLFSGAIDLVPDRQGRILLPPYLRQFAKIDGEVVIAGMFNYLELWSSEAWDNVREDIESDGDAARWEDLGI</sequence>
<proteinExistence type="inferred from homology"/>
<evidence type="ECO:0000256" key="5">
    <source>
        <dbReference type="ARBA" id="ARBA00023125"/>
    </source>
</evidence>
<dbReference type="CDD" id="cd16321">
    <property type="entry name" value="MraZ_C"/>
    <property type="match status" value="1"/>
</dbReference>
<gene>
    <name evidence="8" type="ORF">MNBD_CHLOROFLEXI01-2954</name>
</gene>
<dbReference type="GO" id="GO:0051301">
    <property type="term" value="P:cell division"/>
    <property type="evidence" value="ECO:0007669"/>
    <property type="project" value="UniProtKB-KW"/>
</dbReference>
<dbReference type="InterPro" id="IPR003444">
    <property type="entry name" value="MraZ"/>
</dbReference>
<dbReference type="InterPro" id="IPR007159">
    <property type="entry name" value="SpoVT-AbrB_dom"/>
</dbReference>
<keyword evidence="4" id="KW-0805">Transcription regulation</keyword>
<dbReference type="InterPro" id="IPR020603">
    <property type="entry name" value="MraZ_dom"/>
</dbReference>
<evidence type="ECO:0000256" key="3">
    <source>
        <dbReference type="ARBA" id="ARBA00022737"/>
    </source>
</evidence>
<evidence type="ECO:0000259" key="7">
    <source>
        <dbReference type="PROSITE" id="PS51740"/>
    </source>
</evidence>
<keyword evidence="3" id="KW-0677">Repeat</keyword>
<dbReference type="PROSITE" id="PS51740">
    <property type="entry name" value="SPOVT_ABRB"/>
    <property type="match status" value="2"/>
</dbReference>
<keyword evidence="8" id="KW-0132">Cell division</keyword>
<keyword evidence="6" id="KW-0804">Transcription</keyword>
<dbReference type="CDD" id="cd16320">
    <property type="entry name" value="MraZ_N"/>
    <property type="match status" value="1"/>
</dbReference>
<evidence type="ECO:0000313" key="8">
    <source>
        <dbReference type="EMBL" id="VAW30181.1"/>
    </source>
</evidence>
<name>A0A3B0UGN5_9ZZZZ</name>
<evidence type="ECO:0000256" key="1">
    <source>
        <dbReference type="ARBA" id="ARBA00013860"/>
    </source>
</evidence>
<protein>
    <recommendedName>
        <fullName evidence="1">Transcriptional regulator MraZ</fullName>
    </recommendedName>
</protein>
<keyword evidence="2" id="KW-0963">Cytoplasm</keyword>
<dbReference type="PANTHER" id="PTHR34701:SF1">
    <property type="entry name" value="TRANSCRIPTIONAL REGULATOR MRAZ"/>
    <property type="match status" value="1"/>
</dbReference>
<dbReference type="GO" id="GO:0003700">
    <property type="term" value="F:DNA-binding transcription factor activity"/>
    <property type="evidence" value="ECO:0007669"/>
    <property type="project" value="InterPro"/>
</dbReference>
<dbReference type="InterPro" id="IPR035642">
    <property type="entry name" value="MraZ_N"/>
</dbReference>
<evidence type="ECO:0000256" key="4">
    <source>
        <dbReference type="ARBA" id="ARBA00023015"/>
    </source>
</evidence>
<feature type="domain" description="SpoVT-AbrB" evidence="7">
    <location>
        <begin position="76"/>
        <end position="119"/>
    </location>
</feature>
<dbReference type="InterPro" id="IPR037914">
    <property type="entry name" value="SpoVT-AbrB_sf"/>
</dbReference>
<keyword evidence="5" id="KW-0238">DNA-binding</keyword>
<keyword evidence="8" id="KW-0131">Cell cycle</keyword>
<dbReference type="SUPFAM" id="SSF89447">
    <property type="entry name" value="AbrB/MazE/MraZ-like"/>
    <property type="match status" value="1"/>
</dbReference>
<evidence type="ECO:0000256" key="6">
    <source>
        <dbReference type="ARBA" id="ARBA00023163"/>
    </source>
</evidence>
<dbReference type="Gene3D" id="3.40.1550.20">
    <property type="entry name" value="Transcriptional regulator MraZ domain"/>
    <property type="match status" value="1"/>
</dbReference>
<dbReference type="PANTHER" id="PTHR34701">
    <property type="entry name" value="TRANSCRIPTIONAL REGULATOR MRAZ"/>
    <property type="match status" value="1"/>
</dbReference>
<dbReference type="EMBL" id="UOEU01000031">
    <property type="protein sequence ID" value="VAW30181.1"/>
    <property type="molecule type" value="Genomic_DNA"/>
</dbReference>
<accession>A0A3B0UGN5</accession>
<dbReference type="HAMAP" id="MF_01008">
    <property type="entry name" value="MraZ"/>
    <property type="match status" value="1"/>
</dbReference>
<dbReference type="AlphaFoldDB" id="A0A3B0UGN5"/>
<organism evidence="8">
    <name type="scientific">hydrothermal vent metagenome</name>
    <dbReference type="NCBI Taxonomy" id="652676"/>
    <lineage>
        <taxon>unclassified sequences</taxon>
        <taxon>metagenomes</taxon>
        <taxon>ecological metagenomes</taxon>
    </lineage>
</organism>
<dbReference type="GO" id="GO:0000976">
    <property type="term" value="F:transcription cis-regulatory region binding"/>
    <property type="evidence" value="ECO:0007669"/>
    <property type="project" value="TreeGrafter"/>
</dbReference>
<dbReference type="NCBIfam" id="TIGR00242">
    <property type="entry name" value="division/cell wall cluster transcriptional repressor MraZ"/>
    <property type="match status" value="1"/>
</dbReference>
<dbReference type="Pfam" id="PF02381">
    <property type="entry name" value="MraZ"/>
    <property type="match status" value="2"/>
</dbReference>
<feature type="domain" description="SpoVT-AbrB" evidence="7">
    <location>
        <begin position="5"/>
        <end position="47"/>
    </location>
</feature>
<dbReference type="GO" id="GO:2000143">
    <property type="term" value="P:negative regulation of DNA-templated transcription initiation"/>
    <property type="evidence" value="ECO:0007669"/>
    <property type="project" value="TreeGrafter"/>
</dbReference>
<dbReference type="InterPro" id="IPR038619">
    <property type="entry name" value="MraZ_sf"/>
</dbReference>
<dbReference type="InterPro" id="IPR035644">
    <property type="entry name" value="MraZ_C"/>
</dbReference>
<reference evidence="8" key="1">
    <citation type="submission" date="2018-06" db="EMBL/GenBank/DDBJ databases">
        <authorList>
            <person name="Zhirakovskaya E."/>
        </authorList>
    </citation>
    <scope>NUCLEOTIDE SEQUENCE</scope>
</reference>